<comment type="similarity">
    <text evidence="2">In the N-terminal section; belongs to the transposase 2 family.</text>
</comment>
<reference evidence="11" key="1">
    <citation type="submission" date="2022-06" db="EMBL/GenBank/DDBJ databases">
        <title>Genome sequencing of Brevibacillus sp. BB3-R1.</title>
        <authorList>
            <person name="Heo J."/>
            <person name="Lee D."/>
            <person name="Won M."/>
            <person name="Han B.-H."/>
            <person name="Hong S.-B."/>
            <person name="Kwon S.-W."/>
        </authorList>
    </citation>
    <scope>NUCLEOTIDE SEQUENCE</scope>
    <source>
        <strain evidence="11">BB3-R1</strain>
    </source>
</reference>
<dbReference type="InterPro" id="IPR010095">
    <property type="entry name" value="Cas12f1-like_TNB"/>
</dbReference>
<keyword evidence="11" id="KW-0255">Endonuclease</keyword>
<proteinExistence type="inferred from homology"/>
<accession>A0ABY4WB30</accession>
<keyword evidence="11" id="KW-0378">Hydrolase</keyword>
<evidence type="ECO:0000256" key="2">
    <source>
        <dbReference type="ARBA" id="ARBA00011044"/>
    </source>
</evidence>
<dbReference type="Proteomes" id="UP001056500">
    <property type="component" value="Chromosome"/>
</dbReference>
<evidence type="ECO:0000256" key="1">
    <source>
        <dbReference type="ARBA" id="ARBA00008761"/>
    </source>
</evidence>
<dbReference type="InterPro" id="IPR021027">
    <property type="entry name" value="Transposase_put_HTH"/>
</dbReference>
<protein>
    <submittedName>
        <fullName evidence="11">IS200/IS605 family element RNA-guided endonuclease TnpB</fullName>
    </submittedName>
</protein>
<sequence length="372" mass="42893">MEQYKAFQFRLYPTPEQATLINKTIGCCRFVFNHFLDKWNQSYQETGKGLTYRRCSSQLPALKTMYGWLKEADSIAIQTTVKNLGDSFARFFKGQNDRPRFKSKKNLVQSYTTKYTNGNIGMVGHHVKLPKLGLVKCVKSREIEGRILSATIRRKPSGKYFVSILCEVAIKPFEQGEQTVGVDLGIKDFATLSTGEKIANPKNDRKYEKQLARWQRILSRRKKGGKNREKARIKVAHLHEKISNTRNDFLHKLSARLIRENQVICMEDLQVENMVKNHKLAKSIADASWAAFRTMVEYKAKWYGRIISIVDKRFPSSQLCSHPSCGYRHKEVKNLNLREWECPSCGTVHDRDINASKNIEQEGLRLLGIILT</sequence>
<dbReference type="InterPro" id="IPR051399">
    <property type="entry name" value="RNA-guided_DNA_endo/Transpos"/>
</dbReference>
<keyword evidence="4" id="KW-0479">Metal-binding</keyword>
<keyword evidence="6" id="KW-0238">DNA-binding</keyword>
<evidence type="ECO:0000313" key="12">
    <source>
        <dbReference type="Proteomes" id="UP001056500"/>
    </source>
</evidence>
<evidence type="ECO:0000256" key="4">
    <source>
        <dbReference type="ARBA" id="ARBA00022723"/>
    </source>
</evidence>
<evidence type="ECO:0000256" key="3">
    <source>
        <dbReference type="ARBA" id="ARBA00022578"/>
    </source>
</evidence>
<keyword evidence="5" id="KW-0862">Zinc</keyword>
<evidence type="ECO:0000313" key="11">
    <source>
        <dbReference type="EMBL" id="USG64392.1"/>
    </source>
</evidence>
<evidence type="ECO:0000259" key="10">
    <source>
        <dbReference type="Pfam" id="PF12323"/>
    </source>
</evidence>
<feature type="domain" description="Probable transposase IS891/IS1136/IS1341" evidence="8">
    <location>
        <begin position="166"/>
        <end position="277"/>
    </location>
</feature>
<keyword evidence="11" id="KW-0540">Nuclease</keyword>
<keyword evidence="3" id="KW-0815">Transposition</keyword>
<evidence type="ECO:0000259" key="8">
    <source>
        <dbReference type="Pfam" id="PF01385"/>
    </source>
</evidence>
<evidence type="ECO:0000259" key="9">
    <source>
        <dbReference type="Pfam" id="PF07282"/>
    </source>
</evidence>
<comment type="similarity">
    <text evidence="1">In the C-terminal section; belongs to the transposase 35 family.</text>
</comment>
<dbReference type="Pfam" id="PF07282">
    <property type="entry name" value="Cas12f1-like_TNB"/>
    <property type="match status" value="1"/>
</dbReference>
<gene>
    <name evidence="11" type="primary">tnpB</name>
    <name evidence="11" type="ORF">NDK47_19875</name>
</gene>
<dbReference type="PANTHER" id="PTHR30405">
    <property type="entry name" value="TRANSPOSASE"/>
    <property type="match status" value="1"/>
</dbReference>
<dbReference type="NCBIfam" id="TIGR01766">
    <property type="entry name" value="IS200/IS605 family accessory protein TnpB-like domain"/>
    <property type="match status" value="1"/>
</dbReference>
<dbReference type="NCBIfam" id="NF040570">
    <property type="entry name" value="guided_TnpB"/>
    <property type="match status" value="1"/>
</dbReference>
<name>A0ABY4WB30_9BACL</name>
<dbReference type="EMBL" id="CP098755">
    <property type="protein sequence ID" value="USG64392.1"/>
    <property type="molecule type" value="Genomic_DNA"/>
</dbReference>
<organism evidence="11 12">
    <name type="scientific">Brevibacillus ruminantium</name>
    <dbReference type="NCBI Taxonomy" id="2950604"/>
    <lineage>
        <taxon>Bacteria</taxon>
        <taxon>Bacillati</taxon>
        <taxon>Bacillota</taxon>
        <taxon>Bacilli</taxon>
        <taxon>Bacillales</taxon>
        <taxon>Paenibacillaceae</taxon>
        <taxon>Brevibacillus</taxon>
    </lineage>
</organism>
<dbReference type="Pfam" id="PF12323">
    <property type="entry name" value="HTH_OrfB_IS605"/>
    <property type="match status" value="1"/>
</dbReference>
<feature type="domain" description="Transposase putative helix-turn-helix" evidence="10">
    <location>
        <begin position="1"/>
        <end position="48"/>
    </location>
</feature>
<dbReference type="RefSeq" id="WP_251871506.1">
    <property type="nucleotide sequence ID" value="NZ_CP098755.1"/>
</dbReference>
<evidence type="ECO:0000256" key="5">
    <source>
        <dbReference type="ARBA" id="ARBA00022833"/>
    </source>
</evidence>
<evidence type="ECO:0000256" key="6">
    <source>
        <dbReference type="ARBA" id="ARBA00023125"/>
    </source>
</evidence>
<evidence type="ECO:0000256" key="7">
    <source>
        <dbReference type="ARBA" id="ARBA00023172"/>
    </source>
</evidence>
<feature type="domain" description="Cas12f1-like TNB" evidence="9">
    <location>
        <begin position="289"/>
        <end position="359"/>
    </location>
</feature>
<dbReference type="NCBIfam" id="NF038281">
    <property type="entry name" value="IS200_TnpB"/>
    <property type="match status" value="1"/>
</dbReference>
<dbReference type="PANTHER" id="PTHR30405:SF25">
    <property type="entry name" value="RNA-GUIDED DNA ENDONUCLEASE INSQ-RELATED"/>
    <property type="match status" value="1"/>
</dbReference>
<keyword evidence="12" id="KW-1185">Reference proteome</keyword>
<dbReference type="GO" id="GO:0004519">
    <property type="term" value="F:endonuclease activity"/>
    <property type="evidence" value="ECO:0007669"/>
    <property type="project" value="UniProtKB-KW"/>
</dbReference>
<dbReference type="Pfam" id="PF01385">
    <property type="entry name" value="OrfB_IS605"/>
    <property type="match status" value="1"/>
</dbReference>
<dbReference type="InterPro" id="IPR053522">
    <property type="entry name" value="RNA-guided_endonuclease_TnpB"/>
</dbReference>
<dbReference type="InterPro" id="IPR001959">
    <property type="entry name" value="Transposase"/>
</dbReference>
<keyword evidence="7" id="KW-0233">DNA recombination</keyword>